<dbReference type="GO" id="GO:0051295">
    <property type="term" value="P:establishment of meiotic spindle localization"/>
    <property type="evidence" value="ECO:0007669"/>
    <property type="project" value="TreeGrafter"/>
</dbReference>
<keyword evidence="11" id="KW-0131">Cell cycle</keyword>
<evidence type="ECO:0000256" key="7">
    <source>
        <dbReference type="ARBA" id="ARBA00022776"/>
    </source>
</evidence>
<dbReference type="GO" id="GO:0000922">
    <property type="term" value="C:spindle pole"/>
    <property type="evidence" value="ECO:0007669"/>
    <property type="project" value="TreeGrafter"/>
</dbReference>
<dbReference type="Gene3D" id="1.10.418.10">
    <property type="entry name" value="Calponin-like domain"/>
    <property type="match status" value="2"/>
</dbReference>
<keyword evidence="6" id="KW-0677">Repeat</keyword>
<keyword evidence="8" id="KW-0112">Calmodulin-binding</keyword>
<dbReference type="SUPFAM" id="SSF47576">
    <property type="entry name" value="Calponin-homology domain, CH-domain"/>
    <property type="match status" value="1"/>
</dbReference>
<evidence type="ECO:0000256" key="1">
    <source>
        <dbReference type="ARBA" id="ARBA00004123"/>
    </source>
</evidence>
<evidence type="ECO:0000313" key="13">
    <source>
        <dbReference type="Ensembl" id="ENSSANP00000098130.1"/>
    </source>
</evidence>
<dbReference type="GO" id="GO:0005737">
    <property type="term" value="C:cytoplasm"/>
    <property type="evidence" value="ECO:0007669"/>
    <property type="project" value="UniProtKB-SubCell"/>
</dbReference>
<evidence type="ECO:0000256" key="6">
    <source>
        <dbReference type="ARBA" id="ARBA00022737"/>
    </source>
</evidence>
<proteinExistence type="predicted"/>
<reference evidence="13" key="2">
    <citation type="submission" date="2025-09" db="UniProtKB">
        <authorList>
            <consortium name="Ensembl"/>
        </authorList>
    </citation>
    <scope>IDENTIFICATION</scope>
</reference>
<dbReference type="InterPro" id="IPR001715">
    <property type="entry name" value="CH_dom"/>
</dbReference>
<keyword evidence="14" id="KW-1185">Reference proteome</keyword>
<dbReference type="Pfam" id="PF00307">
    <property type="entry name" value="CH"/>
    <property type="match status" value="1"/>
</dbReference>
<dbReference type="Pfam" id="PF00612">
    <property type="entry name" value="IQ"/>
    <property type="match status" value="7"/>
</dbReference>
<dbReference type="FunFam" id="1.10.418.10:FF:000051">
    <property type="entry name" value="Abnormal spindle-like microcephaly-associated protein homolog"/>
    <property type="match status" value="1"/>
</dbReference>
<dbReference type="GO" id="GO:0005634">
    <property type="term" value="C:nucleus"/>
    <property type="evidence" value="ECO:0007669"/>
    <property type="project" value="UniProtKB-SubCell"/>
</dbReference>
<dbReference type="InterPro" id="IPR027417">
    <property type="entry name" value="P-loop_NTPase"/>
</dbReference>
<dbReference type="GO" id="GO:0007051">
    <property type="term" value="P:spindle organization"/>
    <property type="evidence" value="ECO:0007669"/>
    <property type="project" value="TreeGrafter"/>
</dbReference>
<dbReference type="CDD" id="cd21224">
    <property type="entry name" value="CH_ASPM_rpt2"/>
    <property type="match status" value="1"/>
</dbReference>
<keyword evidence="4" id="KW-0597">Phosphoprotein</keyword>
<evidence type="ECO:0000256" key="10">
    <source>
        <dbReference type="ARBA" id="ARBA00023242"/>
    </source>
</evidence>
<evidence type="ECO:0000259" key="12">
    <source>
        <dbReference type="PROSITE" id="PS50021"/>
    </source>
</evidence>
<evidence type="ECO:0000256" key="2">
    <source>
        <dbReference type="ARBA" id="ARBA00004496"/>
    </source>
</evidence>
<dbReference type="PANTHER" id="PTHR22706:SF1">
    <property type="entry name" value="ASSEMBLY FACTOR FOR SPINDLE MICROTUBULES"/>
    <property type="match status" value="1"/>
</dbReference>
<accession>A0A671SNV9</accession>
<dbReference type="SMART" id="SM00015">
    <property type="entry name" value="IQ"/>
    <property type="match status" value="15"/>
</dbReference>
<feature type="domain" description="Calponin-homology (CH)" evidence="12">
    <location>
        <begin position="354"/>
        <end position="508"/>
    </location>
</feature>
<dbReference type="SMART" id="SM00033">
    <property type="entry name" value="CH"/>
    <property type="match status" value="2"/>
</dbReference>
<dbReference type="Proteomes" id="UP000472260">
    <property type="component" value="Unassembled WGS sequence"/>
</dbReference>
<sequence>MSFRTYTARQRLNRLRRAACKLFTSDTMVKAIQRLELEVEAKRLLVRKDRHLWKDIGERQKVLNWLISFNPLWLRIGLETIYGELISLESNNDVMGLAMFILGRLLWNPDLAAEFRHPKVPHLYRDGHEEALSRFTLKKLILLVCFLDKAKESRLIEHDPCLFCMDAEFKTSKDLLLAFSRDFLSGEGILSRHLSHLGLAVSHVQTPLDEFNFAVKNLAVDLRCGIRLVRVMELFTLDWTLSRKLRIPAISRLQKVHNVDVALQVLKDKGVDLKDEHGANIDSRDIVDGHREKTLNLLWKIIFAFQVSTRNQLKEEISFLRKTWRTKQKLASLMANSGVAVTRMKSRQAFEHPSQKVTLLMDWVNAVCEFYNIKAENFTVSFSDGRILCYLIHHYHPGHLPAEEIQQRTTQTIECGHRGRVELNNSSTDSDCSFENLTVCFFAFGSESPSVDFKELLEKERSNFQLVNTAVSYLGGVPAMINPEDMSNTIPNEKVVTCYLSFLCARLLDLRNETRAARVIQGAWRRYKLQKNIELIQVRRSVAQRHQAALLIQAAFRRFMAQRHYLCLKRSAIVLQQRYRAKVLGDKLRQKYMALKLASVTIQAIWRGRAERKKISQLHRFAVIIQSNYRRYVAQTRFLEMKQAAVVIQRQYTAFKDGRKVYAEYTEIKRATIVLQGAYRGKRARQERFLALKRAAIVIQQRHRALALGWLERNHYVHLRQATITLQAIYRGSKVRQNLRREHQAATIIQAQFRMHKVRVAFLAAKCAAIIIQQQYRAYRVVKCMQATYLQMKNAAIVIQSRFRAMMTKNAVVKRYAAIKTAAICIQSAFRGMMVRKQIAERHKSAKMIQKTYRAYKQRRDYLALRNATIRIQQQYRALWRGHRSRKHHDTSKVISMRRRLREVNRGVKEEDKLCNKTATALSYLLGLQNYAYILAALKHLGKTLFLKFGGWLIHKMTANVIFLSWLKKLPQDILLSAVNVLLKYNRTIDAVYDVDNSVETLLDLLQIYREKAGDKVAEKGGSIFTKACFLLVLLVQDERRAMEVRKLPKILDRIRSTYRLTLRKCRMDAERNKVKQKINTSLNGRFLLQATPRKSKPVARFAPDWVLRRDKLKDIVDPLCAIQMLANALAIVP</sequence>
<dbReference type="PROSITE" id="PS50096">
    <property type="entry name" value="IQ"/>
    <property type="match status" value="7"/>
</dbReference>
<dbReference type="GO" id="GO:0005516">
    <property type="term" value="F:calmodulin binding"/>
    <property type="evidence" value="ECO:0007669"/>
    <property type="project" value="UniProtKB-KW"/>
</dbReference>
<evidence type="ECO:0000256" key="3">
    <source>
        <dbReference type="ARBA" id="ARBA00022490"/>
    </source>
</evidence>
<evidence type="ECO:0000256" key="11">
    <source>
        <dbReference type="ARBA" id="ARBA00023306"/>
    </source>
</evidence>
<dbReference type="GO" id="GO:0051301">
    <property type="term" value="P:cell division"/>
    <property type="evidence" value="ECO:0007669"/>
    <property type="project" value="UniProtKB-KW"/>
</dbReference>
<evidence type="ECO:0000256" key="5">
    <source>
        <dbReference type="ARBA" id="ARBA00022618"/>
    </source>
</evidence>
<keyword evidence="5" id="KW-0132">Cell division</keyword>
<dbReference type="CDD" id="cd21223">
    <property type="entry name" value="CH_ASPM_rpt1"/>
    <property type="match status" value="1"/>
</dbReference>
<dbReference type="InterPro" id="IPR051185">
    <property type="entry name" value="ASPM"/>
</dbReference>
<keyword evidence="9" id="KW-0175">Coiled coil</keyword>
<dbReference type="InterPro" id="IPR036872">
    <property type="entry name" value="CH_dom_sf"/>
</dbReference>
<dbReference type="Gene3D" id="1.20.5.190">
    <property type="match status" value="6"/>
</dbReference>
<keyword evidence="10" id="KW-0539">Nucleus</keyword>
<dbReference type="FunFam" id="1.20.5.190:FF:000008">
    <property type="entry name" value="Abnormal spindle-like microcephaly-associated protein homolog"/>
    <property type="match status" value="3"/>
</dbReference>
<comment type="subcellular location">
    <subcellularLocation>
        <location evidence="2">Cytoplasm</location>
    </subcellularLocation>
    <subcellularLocation>
        <location evidence="1">Nucleus</location>
    </subcellularLocation>
</comment>
<evidence type="ECO:0000256" key="4">
    <source>
        <dbReference type="ARBA" id="ARBA00022553"/>
    </source>
</evidence>
<dbReference type="PROSITE" id="PS50021">
    <property type="entry name" value="CH"/>
    <property type="match status" value="2"/>
</dbReference>
<evidence type="ECO:0000256" key="8">
    <source>
        <dbReference type="ARBA" id="ARBA00022860"/>
    </source>
</evidence>
<dbReference type="GO" id="GO:0000278">
    <property type="term" value="P:mitotic cell cycle"/>
    <property type="evidence" value="ECO:0007669"/>
    <property type="project" value="TreeGrafter"/>
</dbReference>
<dbReference type="InterPro" id="IPR000048">
    <property type="entry name" value="IQ_motif_EF-hand-BS"/>
</dbReference>
<name>A0A671SNV9_9TELE</name>
<dbReference type="Ensembl" id="ENSSANT00000104202.1">
    <property type="protein sequence ID" value="ENSSANP00000098130.1"/>
    <property type="gene ID" value="ENSSANG00000048316.1"/>
</dbReference>
<keyword evidence="3" id="KW-0963">Cytoplasm</keyword>
<protein>
    <submittedName>
        <fullName evidence="13">Abnormal spindle microtubule assembly</fullName>
    </submittedName>
</protein>
<keyword evidence="7" id="KW-0498">Mitosis</keyword>
<dbReference type="CDD" id="cd23767">
    <property type="entry name" value="IQCD"/>
    <property type="match status" value="1"/>
</dbReference>
<dbReference type="AlphaFoldDB" id="A0A671SNV9"/>
<feature type="domain" description="Calponin-homology (CH)" evidence="12">
    <location>
        <begin position="170"/>
        <end position="306"/>
    </location>
</feature>
<reference evidence="13" key="1">
    <citation type="submission" date="2025-08" db="UniProtKB">
        <authorList>
            <consortium name="Ensembl"/>
        </authorList>
    </citation>
    <scope>IDENTIFICATION</scope>
</reference>
<evidence type="ECO:0000256" key="9">
    <source>
        <dbReference type="ARBA" id="ARBA00023054"/>
    </source>
</evidence>
<evidence type="ECO:0000313" key="14">
    <source>
        <dbReference type="Proteomes" id="UP000472260"/>
    </source>
</evidence>
<organism evidence="13 14">
    <name type="scientific">Sinocyclocheilus anshuiensis</name>
    <dbReference type="NCBI Taxonomy" id="1608454"/>
    <lineage>
        <taxon>Eukaryota</taxon>
        <taxon>Metazoa</taxon>
        <taxon>Chordata</taxon>
        <taxon>Craniata</taxon>
        <taxon>Vertebrata</taxon>
        <taxon>Euteleostomi</taxon>
        <taxon>Actinopterygii</taxon>
        <taxon>Neopterygii</taxon>
        <taxon>Teleostei</taxon>
        <taxon>Ostariophysi</taxon>
        <taxon>Cypriniformes</taxon>
        <taxon>Cyprinidae</taxon>
        <taxon>Cyprininae</taxon>
        <taxon>Sinocyclocheilus</taxon>
    </lineage>
</organism>
<dbReference type="SUPFAM" id="SSF52540">
    <property type="entry name" value="P-loop containing nucleoside triphosphate hydrolases"/>
    <property type="match status" value="2"/>
</dbReference>
<dbReference type="PANTHER" id="PTHR22706">
    <property type="entry name" value="ASSEMBLY FACTOR FOR SPINDLE MICROTUBULES"/>
    <property type="match status" value="1"/>
</dbReference>